<dbReference type="PANTHER" id="PTHR34846:SF11">
    <property type="entry name" value="4-CARBOXYMUCONOLACTONE DECARBOXYLASE FAMILY PROTEIN (AFU_ORTHOLOGUE AFUA_6G11590)"/>
    <property type="match status" value="1"/>
</dbReference>
<dbReference type="Pfam" id="PF02627">
    <property type="entry name" value="CMD"/>
    <property type="match status" value="1"/>
</dbReference>
<proteinExistence type="predicted"/>
<dbReference type="RefSeq" id="WP_036539188.1">
    <property type="nucleotide sequence ID" value="NZ_BMLF01000002.1"/>
</dbReference>
<organism evidence="3 4">
    <name type="scientific">Pseudooceanicola nanhaiensis</name>
    <dbReference type="NCBI Taxonomy" id="375761"/>
    <lineage>
        <taxon>Bacteria</taxon>
        <taxon>Pseudomonadati</taxon>
        <taxon>Pseudomonadota</taxon>
        <taxon>Alphaproteobacteria</taxon>
        <taxon>Rhodobacterales</taxon>
        <taxon>Paracoccaceae</taxon>
        <taxon>Pseudooceanicola</taxon>
    </lineage>
</organism>
<dbReference type="PANTHER" id="PTHR34846">
    <property type="entry name" value="4-CARBOXYMUCONOLACTONE DECARBOXYLASE FAMILY PROTEIN (AFU_ORTHOLOGUE AFUA_6G11590)"/>
    <property type="match status" value="1"/>
</dbReference>
<dbReference type="Proteomes" id="UP000649829">
    <property type="component" value="Unassembled WGS sequence"/>
</dbReference>
<sequence length="190" mass="21355">MMNPDKLRLSPPDPAQYTPRQKEVHDVILASPRGRVVGPLALWLNRPELANAATALGTYLRYENSLGPRLSELAIITTARCWDAEFEWFAHKPLAIKAGLDPAVAEAIRDRRDPAFTDAEEEAVYRFAHEAFTSPRKQVSDATYRRTLEVLGQDRLVDLVALIGYYSFVSVTLNSFNVMPEDGEPLELQD</sequence>
<evidence type="ECO:0000313" key="4">
    <source>
        <dbReference type="Proteomes" id="UP000649829"/>
    </source>
</evidence>
<keyword evidence="4" id="KW-1185">Reference proteome</keyword>
<dbReference type="AlphaFoldDB" id="A0A917T205"/>
<reference evidence="3" key="1">
    <citation type="journal article" date="2014" name="Int. J. Syst. Evol. Microbiol.">
        <title>Complete genome sequence of Corynebacterium casei LMG S-19264T (=DSM 44701T), isolated from a smear-ripened cheese.</title>
        <authorList>
            <consortium name="US DOE Joint Genome Institute (JGI-PGF)"/>
            <person name="Walter F."/>
            <person name="Albersmeier A."/>
            <person name="Kalinowski J."/>
            <person name="Ruckert C."/>
        </authorList>
    </citation>
    <scope>NUCLEOTIDE SEQUENCE</scope>
    <source>
        <strain evidence="3">CGMCC 1.6293</strain>
    </source>
</reference>
<dbReference type="InterPro" id="IPR003779">
    <property type="entry name" value="CMD-like"/>
</dbReference>
<reference evidence="3" key="2">
    <citation type="submission" date="2020-09" db="EMBL/GenBank/DDBJ databases">
        <authorList>
            <person name="Sun Q."/>
            <person name="Zhou Y."/>
        </authorList>
    </citation>
    <scope>NUCLEOTIDE SEQUENCE</scope>
    <source>
        <strain evidence="3">CGMCC 1.6293</strain>
    </source>
</reference>
<dbReference type="Gene3D" id="1.20.1290.10">
    <property type="entry name" value="AhpD-like"/>
    <property type="match status" value="1"/>
</dbReference>
<comment type="caution">
    <text evidence="3">The sequence shown here is derived from an EMBL/GenBank/DDBJ whole genome shotgun (WGS) entry which is preliminary data.</text>
</comment>
<dbReference type="SUPFAM" id="SSF69118">
    <property type="entry name" value="AhpD-like"/>
    <property type="match status" value="1"/>
</dbReference>
<evidence type="ECO:0000259" key="2">
    <source>
        <dbReference type="Pfam" id="PF02627"/>
    </source>
</evidence>
<dbReference type="GO" id="GO:0051920">
    <property type="term" value="F:peroxiredoxin activity"/>
    <property type="evidence" value="ECO:0007669"/>
    <property type="project" value="InterPro"/>
</dbReference>
<feature type="domain" description="Carboxymuconolactone decarboxylase-like" evidence="2">
    <location>
        <begin position="47"/>
        <end position="128"/>
    </location>
</feature>
<evidence type="ECO:0000313" key="3">
    <source>
        <dbReference type="EMBL" id="GGM07492.1"/>
    </source>
</evidence>
<accession>A0A917T205</accession>
<gene>
    <name evidence="3" type="ORF">GCM10011534_31820</name>
</gene>
<protein>
    <submittedName>
        <fullName evidence="3">4-carboxymuconolactone decarboxylase</fullName>
    </submittedName>
</protein>
<evidence type="ECO:0000256" key="1">
    <source>
        <dbReference type="SAM" id="MobiDB-lite"/>
    </source>
</evidence>
<dbReference type="EMBL" id="BMLF01000002">
    <property type="protein sequence ID" value="GGM07492.1"/>
    <property type="molecule type" value="Genomic_DNA"/>
</dbReference>
<feature type="region of interest" description="Disordered" evidence="1">
    <location>
        <begin position="1"/>
        <end position="20"/>
    </location>
</feature>
<name>A0A917T205_9RHOB</name>
<dbReference type="InterPro" id="IPR029032">
    <property type="entry name" value="AhpD-like"/>
</dbReference>